<proteinExistence type="predicted"/>
<keyword evidence="1" id="KW-1133">Transmembrane helix</keyword>
<protein>
    <submittedName>
        <fullName evidence="2">ABC transporter permease</fullName>
    </submittedName>
</protein>
<evidence type="ECO:0000256" key="1">
    <source>
        <dbReference type="SAM" id="Phobius"/>
    </source>
</evidence>
<keyword evidence="3" id="KW-1185">Reference proteome</keyword>
<evidence type="ECO:0000313" key="3">
    <source>
        <dbReference type="Proteomes" id="UP001344632"/>
    </source>
</evidence>
<feature type="transmembrane region" description="Helical" evidence="1">
    <location>
        <begin position="98"/>
        <end position="128"/>
    </location>
</feature>
<evidence type="ECO:0000313" key="2">
    <source>
        <dbReference type="EMBL" id="MEC0239360.1"/>
    </source>
</evidence>
<accession>A0ABU6GHW7</accession>
<gene>
    <name evidence="2" type="ORF">P4H66_05740</name>
</gene>
<organism evidence="2 3">
    <name type="scientific">Paenibacillus dokdonensis</name>
    <dbReference type="NCBI Taxonomy" id="2567944"/>
    <lineage>
        <taxon>Bacteria</taxon>
        <taxon>Bacillati</taxon>
        <taxon>Bacillota</taxon>
        <taxon>Bacilli</taxon>
        <taxon>Bacillales</taxon>
        <taxon>Paenibacillaceae</taxon>
        <taxon>Paenibacillus</taxon>
    </lineage>
</organism>
<feature type="transmembrane region" description="Helical" evidence="1">
    <location>
        <begin position="58"/>
        <end position="77"/>
    </location>
</feature>
<reference evidence="2 3" key="1">
    <citation type="submission" date="2023-03" db="EMBL/GenBank/DDBJ databases">
        <title>Bacillus Genome Sequencing.</title>
        <authorList>
            <person name="Dunlap C."/>
        </authorList>
    </citation>
    <scope>NUCLEOTIDE SEQUENCE [LARGE SCALE GENOMIC DNA]</scope>
    <source>
        <strain evidence="2 3">BD-525</strain>
    </source>
</reference>
<keyword evidence="1" id="KW-0812">Transmembrane</keyword>
<name>A0ABU6GHW7_9BACL</name>
<comment type="caution">
    <text evidence="2">The sequence shown here is derived from an EMBL/GenBank/DDBJ whole genome shotgun (WGS) entry which is preliminary data.</text>
</comment>
<dbReference type="EMBL" id="JARLKZ010000004">
    <property type="protein sequence ID" value="MEC0239360.1"/>
    <property type="molecule type" value="Genomic_DNA"/>
</dbReference>
<feature type="transmembrane region" description="Helical" evidence="1">
    <location>
        <begin position="16"/>
        <end position="38"/>
    </location>
</feature>
<feature type="transmembrane region" description="Helical" evidence="1">
    <location>
        <begin position="148"/>
        <end position="168"/>
    </location>
</feature>
<dbReference type="Proteomes" id="UP001344632">
    <property type="component" value="Unassembled WGS sequence"/>
</dbReference>
<sequence>MLKLIQLEMKKQKLGWYIRGAGIAIIIISFFMWLMPYAEDNGEPTFTSYADALSMGGLFVRAVFIVFGSVLLSRFIIDEYKNKTVSVMFTYPIARKKLIMAKMLLILFLIFVTMIIATFIVSLVFLAVNSHYHFLPGKPDGTVLLHSGIRLFIQTLSAAGISLIPLYFGMRKKSVPTTIVSSVILMGLLSSSNEGYTLSSSVTIPLILGIIGFLVAYLSFRNVDKTDIV</sequence>
<dbReference type="Pfam" id="PF12730">
    <property type="entry name" value="ABC2_membrane_4"/>
    <property type="match status" value="1"/>
</dbReference>
<feature type="transmembrane region" description="Helical" evidence="1">
    <location>
        <begin position="198"/>
        <end position="220"/>
    </location>
</feature>
<keyword evidence="1" id="KW-0472">Membrane</keyword>
<dbReference type="RefSeq" id="WP_326086442.1">
    <property type="nucleotide sequence ID" value="NZ_JARLKZ010000004.1"/>
</dbReference>
<feature type="transmembrane region" description="Helical" evidence="1">
    <location>
        <begin position="175"/>
        <end position="192"/>
    </location>
</feature>